<name>A0ABD1EU11_HYPHA</name>
<gene>
    <name evidence="2" type="ORF">ABEB36_007463</name>
</gene>
<proteinExistence type="predicted"/>
<protein>
    <submittedName>
        <fullName evidence="2">Uncharacterized protein</fullName>
    </submittedName>
</protein>
<keyword evidence="1" id="KW-0175">Coiled coil</keyword>
<dbReference type="AlphaFoldDB" id="A0ABD1EU11"/>
<reference evidence="2 3" key="1">
    <citation type="submission" date="2024-05" db="EMBL/GenBank/DDBJ databases">
        <title>Genetic variation in Jamaican populations of the coffee berry borer (Hypothenemus hampei).</title>
        <authorList>
            <person name="Errbii M."/>
            <person name="Myrie A."/>
        </authorList>
    </citation>
    <scope>NUCLEOTIDE SEQUENCE [LARGE SCALE GENOMIC DNA]</scope>
    <source>
        <strain evidence="2">JA-Hopewell-2020-01-JO</strain>
        <tissue evidence="2">Whole body</tissue>
    </source>
</reference>
<evidence type="ECO:0000313" key="2">
    <source>
        <dbReference type="EMBL" id="KAL1502297.1"/>
    </source>
</evidence>
<evidence type="ECO:0000256" key="1">
    <source>
        <dbReference type="SAM" id="Coils"/>
    </source>
</evidence>
<comment type="caution">
    <text evidence="2">The sequence shown here is derived from an EMBL/GenBank/DDBJ whole genome shotgun (WGS) entry which is preliminary data.</text>
</comment>
<accession>A0ABD1EU11</accession>
<dbReference type="EMBL" id="JBDJPC010000005">
    <property type="protein sequence ID" value="KAL1502297.1"/>
    <property type="molecule type" value="Genomic_DNA"/>
</dbReference>
<feature type="coiled-coil region" evidence="1">
    <location>
        <begin position="12"/>
        <end position="85"/>
    </location>
</feature>
<evidence type="ECO:0000313" key="3">
    <source>
        <dbReference type="Proteomes" id="UP001566132"/>
    </source>
</evidence>
<sequence length="384" mass="46106">MLQFVNNQFLSLQMEQREKKLELQKAKKLNEELKTKLKKLKKENKDLKEKFDNNEIDIATRKNDLNNLLETLQRERRAVLEVSQRLHICKEKIDSISSFIEKMKPIKEKLNFKDSVSECLHDLLVKTKLRIAESDEILQELHDFLSHLEYNVEKTREVQKQGFRQWHDEFLAARIREADVILEFDKLKREIAIIKNEFEEVKLIDDAQKIARDQSNNTPAKETWSKDQEKYRELLIHEQEILLAKILEFQNEIDMLRQEERKLECLIQDYKKKMKSNEEIKVHLSEVRRSIWLREFETTRKIVNLKEEYTKLTNKMNNELRCVQESIEEKDLVVARIEEEIKKLQEKNDILEKELKNSPSIDPTVNLEEEKANLEKQIIQLNKN</sequence>
<organism evidence="2 3">
    <name type="scientific">Hypothenemus hampei</name>
    <name type="common">Coffee berry borer</name>
    <dbReference type="NCBI Taxonomy" id="57062"/>
    <lineage>
        <taxon>Eukaryota</taxon>
        <taxon>Metazoa</taxon>
        <taxon>Ecdysozoa</taxon>
        <taxon>Arthropoda</taxon>
        <taxon>Hexapoda</taxon>
        <taxon>Insecta</taxon>
        <taxon>Pterygota</taxon>
        <taxon>Neoptera</taxon>
        <taxon>Endopterygota</taxon>
        <taxon>Coleoptera</taxon>
        <taxon>Polyphaga</taxon>
        <taxon>Cucujiformia</taxon>
        <taxon>Curculionidae</taxon>
        <taxon>Scolytinae</taxon>
        <taxon>Hypothenemus</taxon>
    </lineage>
</organism>
<feature type="coiled-coil region" evidence="1">
    <location>
        <begin position="327"/>
        <end position="384"/>
    </location>
</feature>
<feature type="coiled-coil region" evidence="1">
    <location>
        <begin position="239"/>
        <end position="276"/>
    </location>
</feature>
<keyword evidence="3" id="KW-1185">Reference proteome</keyword>
<dbReference type="Proteomes" id="UP001566132">
    <property type="component" value="Unassembled WGS sequence"/>
</dbReference>